<protein>
    <submittedName>
        <fullName evidence="1">Uncharacterized protein</fullName>
    </submittedName>
</protein>
<evidence type="ECO:0000313" key="1">
    <source>
        <dbReference type="EMBL" id="KAI5069465.1"/>
    </source>
</evidence>
<accession>A0A9D4UKB7</accession>
<sequence>MDPREVAIAILGRHQTVNNFDIDDMVERLIWKPLPAAAAASMTVLDFFSLLSSRRTSSAASIDRRAEQQIYTL</sequence>
<keyword evidence="2" id="KW-1185">Reference proteome</keyword>
<dbReference type="AlphaFoldDB" id="A0A9D4UKB7"/>
<comment type="caution">
    <text evidence="1">The sequence shown here is derived from an EMBL/GenBank/DDBJ whole genome shotgun (WGS) entry which is preliminary data.</text>
</comment>
<organism evidence="1 2">
    <name type="scientific">Adiantum capillus-veneris</name>
    <name type="common">Maidenhair fern</name>
    <dbReference type="NCBI Taxonomy" id="13818"/>
    <lineage>
        <taxon>Eukaryota</taxon>
        <taxon>Viridiplantae</taxon>
        <taxon>Streptophyta</taxon>
        <taxon>Embryophyta</taxon>
        <taxon>Tracheophyta</taxon>
        <taxon>Polypodiopsida</taxon>
        <taxon>Polypodiidae</taxon>
        <taxon>Polypodiales</taxon>
        <taxon>Pteridineae</taxon>
        <taxon>Pteridaceae</taxon>
        <taxon>Vittarioideae</taxon>
        <taxon>Adiantum</taxon>
    </lineage>
</organism>
<gene>
    <name evidence="1" type="ORF">GOP47_0015766</name>
</gene>
<evidence type="ECO:0000313" key="2">
    <source>
        <dbReference type="Proteomes" id="UP000886520"/>
    </source>
</evidence>
<dbReference type="Proteomes" id="UP000886520">
    <property type="component" value="Chromosome 15"/>
</dbReference>
<reference evidence="1" key="1">
    <citation type="submission" date="2021-01" db="EMBL/GenBank/DDBJ databases">
        <title>Adiantum capillus-veneris genome.</title>
        <authorList>
            <person name="Fang Y."/>
            <person name="Liao Q."/>
        </authorList>
    </citation>
    <scope>NUCLEOTIDE SEQUENCE</scope>
    <source>
        <strain evidence="1">H3</strain>
        <tissue evidence="1">Leaf</tissue>
    </source>
</reference>
<proteinExistence type="predicted"/>
<name>A0A9D4UKB7_ADICA</name>
<dbReference type="EMBL" id="JABFUD020000015">
    <property type="protein sequence ID" value="KAI5069465.1"/>
    <property type="molecule type" value="Genomic_DNA"/>
</dbReference>